<dbReference type="RefSeq" id="XP_066706631.1">
    <property type="nucleotide sequence ID" value="XM_066837738.1"/>
</dbReference>
<gene>
    <name evidence="1" type="ORF">PG986_001516</name>
</gene>
<keyword evidence="2" id="KW-1185">Reference proteome</keyword>
<proteinExistence type="predicted"/>
<dbReference type="EMBL" id="JAQQWE010000001">
    <property type="protein sequence ID" value="KAK7967239.1"/>
    <property type="molecule type" value="Genomic_DNA"/>
</dbReference>
<dbReference type="GeneID" id="92070800"/>
<organism evidence="1 2">
    <name type="scientific">Apiospora aurea</name>
    <dbReference type="NCBI Taxonomy" id="335848"/>
    <lineage>
        <taxon>Eukaryota</taxon>
        <taxon>Fungi</taxon>
        <taxon>Dikarya</taxon>
        <taxon>Ascomycota</taxon>
        <taxon>Pezizomycotina</taxon>
        <taxon>Sordariomycetes</taxon>
        <taxon>Xylariomycetidae</taxon>
        <taxon>Amphisphaeriales</taxon>
        <taxon>Apiosporaceae</taxon>
        <taxon>Apiospora</taxon>
    </lineage>
</organism>
<protein>
    <submittedName>
        <fullName evidence="1">Uncharacterized protein</fullName>
    </submittedName>
</protein>
<dbReference type="Proteomes" id="UP001391051">
    <property type="component" value="Unassembled WGS sequence"/>
</dbReference>
<sequence length="178" mass="20417">MAETDMQSSLHDQLVKNMPKYMAEFIDINPPMTTCHHTGTSDFHVKRVSLMENQAPSNSHRTHATQSTCTSPDCEFRTSLLVESTRFEIRAVYKFSFTSATDPSWLRTLDPQSYLSDSDELTRGLMWCPNPGCATMRSGRMRDSLFRQQPAPSRWEQLLYKVTGHTGHQRIPLFEDNP</sequence>
<comment type="caution">
    <text evidence="1">The sequence shown here is derived from an EMBL/GenBank/DDBJ whole genome shotgun (WGS) entry which is preliminary data.</text>
</comment>
<evidence type="ECO:0000313" key="1">
    <source>
        <dbReference type="EMBL" id="KAK7967239.1"/>
    </source>
</evidence>
<name>A0ABR1QX73_9PEZI</name>
<evidence type="ECO:0000313" key="2">
    <source>
        <dbReference type="Proteomes" id="UP001391051"/>
    </source>
</evidence>
<reference evidence="1 2" key="1">
    <citation type="submission" date="2023-01" db="EMBL/GenBank/DDBJ databases">
        <title>Analysis of 21 Apiospora genomes using comparative genomics revels a genus with tremendous synthesis potential of carbohydrate active enzymes and secondary metabolites.</title>
        <authorList>
            <person name="Sorensen T."/>
        </authorList>
    </citation>
    <scope>NUCLEOTIDE SEQUENCE [LARGE SCALE GENOMIC DNA]</scope>
    <source>
        <strain evidence="1 2">CBS 24483</strain>
    </source>
</reference>
<accession>A0ABR1QX73</accession>